<dbReference type="Proteomes" id="UP001055072">
    <property type="component" value="Unassembled WGS sequence"/>
</dbReference>
<protein>
    <submittedName>
        <fullName evidence="1">Uncharacterized protein</fullName>
    </submittedName>
</protein>
<keyword evidence="2" id="KW-1185">Reference proteome</keyword>
<evidence type="ECO:0000313" key="2">
    <source>
        <dbReference type="Proteomes" id="UP001055072"/>
    </source>
</evidence>
<comment type="caution">
    <text evidence="1">The sequence shown here is derived from an EMBL/GenBank/DDBJ whole genome shotgun (WGS) entry which is preliminary data.</text>
</comment>
<gene>
    <name evidence="1" type="ORF">BDY19DRAFT_308332</name>
</gene>
<organism evidence="1 2">
    <name type="scientific">Irpex rosettiformis</name>
    <dbReference type="NCBI Taxonomy" id="378272"/>
    <lineage>
        <taxon>Eukaryota</taxon>
        <taxon>Fungi</taxon>
        <taxon>Dikarya</taxon>
        <taxon>Basidiomycota</taxon>
        <taxon>Agaricomycotina</taxon>
        <taxon>Agaricomycetes</taxon>
        <taxon>Polyporales</taxon>
        <taxon>Irpicaceae</taxon>
        <taxon>Irpex</taxon>
    </lineage>
</organism>
<dbReference type="EMBL" id="MU274919">
    <property type="protein sequence ID" value="KAI0087213.1"/>
    <property type="molecule type" value="Genomic_DNA"/>
</dbReference>
<reference evidence="1" key="1">
    <citation type="journal article" date="2021" name="Environ. Microbiol.">
        <title>Gene family expansions and transcriptome signatures uncover fungal adaptations to wood decay.</title>
        <authorList>
            <person name="Hage H."/>
            <person name="Miyauchi S."/>
            <person name="Viragh M."/>
            <person name="Drula E."/>
            <person name="Min B."/>
            <person name="Chaduli D."/>
            <person name="Navarro D."/>
            <person name="Favel A."/>
            <person name="Norest M."/>
            <person name="Lesage-Meessen L."/>
            <person name="Balint B."/>
            <person name="Merenyi Z."/>
            <person name="de Eugenio L."/>
            <person name="Morin E."/>
            <person name="Martinez A.T."/>
            <person name="Baldrian P."/>
            <person name="Stursova M."/>
            <person name="Martinez M.J."/>
            <person name="Novotny C."/>
            <person name="Magnuson J.K."/>
            <person name="Spatafora J.W."/>
            <person name="Maurice S."/>
            <person name="Pangilinan J."/>
            <person name="Andreopoulos W."/>
            <person name="LaButti K."/>
            <person name="Hundley H."/>
            <person name="Na H."/>
            <person name="Kuo A."/>
            <person name="Barry K."/>
            <person name="Lipzen A."/>
            <person name="Henrissat B."/>
            <person name="Riley R."/>
            <person name="Ahrendt S."/>
            <person name="Nagy L.G."/>
            <person name="Grigoriev I.V."/>
            <person name="Martin F."/>
            <person name="Rosso M.N."/>
        </authorList>
    </citation>
    <scope>NUCLEOTIDE SEQUENCE</scope>
    <source>
        <strain evidence="1">CBS 384.51</strain>
    </source>
</reference>
<accession>A0ACB8TYV9</accession>
<name>A0ACB8TYV9_9APHY</name>
<proteinExistence type="predicted"/>
<evidence type="ECO:0000313" key="1">
    <source>
        <dbReference type="EMBL" id="KAI0087213.1"/>
    </source>
</evidence>
<sequence length="272" mass="30279">MRLTKCNMRRWFFSLVFFAFFGLWSQYFVLFGAARLSLLFDSPIRTTLNMSDLPFMVRAMPWMQRITLILLSIFSAIVIRSEVDFISLRTNPDDALVFSPTGRPDPFAQFGLAVGIITVSTLLPLRITALIAPNAFVCTVFFEILWFGVLLFLWLATGIISLLAYSQVGVFCSLSIIDDAIGDVCLDVRLSGGLGMASFAVLLLYYIPLVSLSALATGRHTPVWWESASRTEFGYGVSTTSKRSRSQSTLDSPTEFKSVDVDFEVKGARVPV</sequence>